<proteinExistence type="predicted"/>
<evidence type="ECO:0000313" key="4">
    <source>
        <dbReference type="Proteomes" id="UP000735302"/>
    </source>
</evidence>
<keyword evidence="4" id="KW-1185">Reference proteome</keyword>
<keyword evidence="1" id="KW-0863">Zinc-finger</keyword>
<name>A0AAV4BHR0_9GAST</name>
<keyword evidence="1" id="KW-0862">Zinc</keyword>
<dbReference type="InterPro" id="IPR007527">
    <property type="entry name" value="Znf_SWIM"/>
</dbReference>
<dbReference type="AlphaFoldDB" id="A0AAV4BHR0"/>
<comment type="caution">
    <text evidence="3">The sequence shown here is derived from an EMBL/GenBank/DDBJ whole genome shotgun (WGS) entry which is preliminary data.</text>
</comment>
<keyword evidence="1" id="KW-0479">Metal-binding</keyword>
<evidence type="ECO:0000313" key="3">
    <source>
        <dbReference type="EMBL" id="GFO22871.1"/>
    </source>
</evidence>
<dbReference type="GO" id="GO:0008270">
    <property type="term" value="F:zinc ion binding"/>
    <property type="evidence" value="ECO:0007669"/>
    <property type="project" value="UniProtKB-KW"/>
</dbReference>
<dbReference type="PROSITE" id="PS50966">
    <property type="entry name" value="ZF_SWIM"/>
    <property type="match status" value="1"/>
</dbReference>
<sequence length="154" mass="17525">MCTILLLQIVLCMTIDIRDNDATQKKITSTCSKFAASLLKVQLSCAWKTAFKIINSESKYTVAYKEKVHETTIELCSCSFFQYLRWQCRHIFALRGHLNIEPFDSLVPGRFKILLRCESSSVDIDTSCPSSSVVVRQNSSLNTTEGRYKRAKNV</sequence>
<reference evidence="3 4" key="1">
    <citation type="journal article" date="2021" name="Elife">
        <title>Chloroplast acquisition without the gene transfer in kleptoplastic sea slugs, Plakobranchus ocellatus.</title>
        <authorList>
            <person name="Maeda T."/>
            <person name="Takahashi S."/>
            <person name="Yoshida T."/>
            <person name="Shimamura S."/>
            <person name="Takaki Y."/>
            <person name="Nagai Y."/>
            <person name="Toyoda A."/>
            <person name="Suzuki Y."/>
            <person name="Arimoto A."/>
            <person name="Ishii H."/>
            <person name="Satoh N."/>
            <person name="Nishiyama T."/>
            <person name="Hasebe M."/>
            <person name="Maruyama T."/>
            <person name="Minagawa J."/>
            <person name="Obokata J."/>
            <person name="Shigenobu S."/>
        </authorList>
    </citation>
    <scope>NUCLEOTIDE SEQUENCE [LARGE SCALE GENOMIC DNA]</scope>
</reference>
<dbReference type="Pfam" id="PF04434">
    <property type="entry name" value="SWIM"/>
    <property type="match status" value="1"/>
</dbReference>
<evidence type="ECO:0000256" key="1">
    <source>
        <dbReference type="PROSITE-ProRule" id="PRU00325"/>
    </source>
</evidence>
<protein>
    <recommendedName>
        <fullName evidence="2">SWIM-type domain-containing protein</fullName>
    </recommendedName>
</protein>
<accession>A0AAV4BHR0</accession>
<gene>
    <name evidence="3" type="ORF">PoB_004937600</name>
</gene>
<feature type="domain" description="SWIM-type" evidence="2">
    <location>
        <begin position="60"/>
        <end position="99"/>
    </location>
</feature>
<evidence type="ECO:0000259" key="2">
    <source>
        <dbReference type="PROSITE" id="PS50966"/>
    </source>
</evidence>
<dbReference type="Proteomes" id="UP000735302">
    <property type="component" value="Unassembled WGS sequence"/>
</dbReference>
<organism evidence="3 4">
    <name type="scientific">Plakobranchus ocellatus</name>
    <dbReference type="NCBI Taxonomy" id="259542"/>
    <lineage>
        <taxon>Eukaryota</taxon>
        <taxon>Metazoa</taxon>
        <taxon>Spiralia</taxon>
        <taxon>Lophotrochozoa</taxon>
        <taxon>Mollusca</taxon>
        <taxon>Gastropoda</taxon>
        <taxon>Heterobranchia</taxon>
        <taxon>Euthyneura</taxon>
        <taxon>Panpulmonata</taxon>
        <taxon>Sacoglossa</taxon>
        <taxon>Placobranchoidea</taxon>
        <taxon>Plakobranchidae</taxon>
        <taxon>Plakobranchus</taxon>
    </lineage>
</organism>
<dbReference type="EMBL" id="BLXT01005456">
    <property type="protein sequence ID" value="GFO22871.1"/>
    <property type="molecule type" value="Genomic_DNA"/>
</dbReference>